<evidence type="ECO:0000313" key="4">
    <source>
        <dbReference type="Proteomes" id="UP000558192"/>
    </source>
</evidence>
<feature type="transmembrane region" description="Helical" evidence="1">
    <location>
        <begin position="35"/>
        <end position="65"/>
    </location>
</feature>
<keyword evidence="4" id="KW-1185">Reference proteome</keyword>
<accession>A0A7X6BGW5</accession>
<feature type="domain" description="Phage shock protein PspC N-terminal" evidence="2">
    <location>
        <begin position="8"/>
        <end position="61"/>
    </location>
</feature>
<protein>
    <submittedName>
        <fullName evidence="3">Phage shock protein PspC (Stress-responsive transcriptional regulator)</fullName>
    </submittedName>
</protein>
<gene>
    <name evidence="3" type="ORF">GGQ97_002657</name>
</gene>
<evidence type="ECO:0000259" key="2">
    <source>
        <dbReference type="Pfam" id="PF04024"/>
    </source>
</evidence>
<comment type="caution">
    <text evidence="3">The sequence shown here is derived from an EMBL/GenBank/DDBJ whole genome shotgun (WGS) entry which is preliminary data.</text>
</comment>
<evidence type="ECO:0000256" key="1">
    <source>
        <dbReference type="SAM" id="Phobius"/>
    </source>
</evidence>
<organism evidence="3 4">
    <name type="scientific">Sphingomonas kaistensis</name>
    <dbReference type="NCBI Taxonomy" id="298708"/>
    <lineage>
        <taxon>Bacteria</taxon>
        <taxon>Pseudomonadati</taxon>
        <taxon>Pseudomonadota</taxon>
        <taxon>Alphaproteobacteria</taxon>
        <taxon>Sphingomonadales</taxon>
        <taxon>Sphingomonadaceae</taxon>
        <taxon>Sphingomonas</taxon>
    </lineage>
</organism>
<proteinExistence type="predicted"/>
<keyword evidence="1" id="KW-0472">Membrane</keyword>
<dbReference type="AlphaFoldDB" id="A0A7X6BGW5"/>
<reference evidence="3 4" key="1">
    <citation type="submission" date="2020-03" db="EMBL/GenBank/DDBJ databases">
        <title>Genomic Encyclopedia of Type Strains, Phase IV (KMG-IV): sequencing the most valuable type-strain genomes for metagenomic binning, comparative biology and taxonomic classification.</title>
        <authorList>
            <person name="Goeker M."/>
        </authorList>
    </citation>
    <scope>NUCLEOTIDE SEQUENCE [LARGE SCALE GENOMIC DNA]</scope>
    <source>
        <strain evidence="3 4">DSM 16846</strain>
    </source>
</reference>
<dbReference type="Pfam" id="PF04024">
    <property type="entry name" value="PspC"/>
    <property type="match status" value="1"/>
</dbReference>
<evidence type="ECO:0000313" key="3">
    <source>
        <dbReference type="EMBL" id="NJC06864.1"/>
    </source>
</evidence>
<sequence>MNRPAFSLDRRDRKLIGVCAGIGRSLNIDPTFVRVAFVAVPLLTFVTFWQALLAYFVCGLVGAAAMSKLKGRRSEYERMGEAPRASVKDLREKLDTTDRRMMAIDHHINNSESDALAREIEALRSEKA</sequence>
<dbReference type="EMBL" id="JAATJC010000001">
    <property type="protein sequence ID" value="NJC06864.1"/>
    <property type="molecule type" value="Genomic_DNA"/>
</dbReference>
<keyword evidence="1" id="KW-0812">Transmembrane</keyword>
<dbReference type="RefSeq" id="WP_168070345.1">
    <property type="nucleotide sequence ID" value="NZ_JAATJC010000001.1"/>
</dbReference>
<dbReference type="Proteomes" id="UP000558192">
    <property type="component" value="Unassembled WGS sequence"/>
</dbReference>
<name>A0A7X6BGW5_9SPHN</name>
<dbReference type="InterPro" id="IPR007168">
    <property type="entry name" value="Phageshock_PspC_N"/>
</dbReference>
<keyword evidence="1" id="KW-1133">Transmembrane helix</keyword>